<dbReference type="PROSITE" id="PS00356">
    <property type="entry name" value="HTH_LACI_1"/>
    <property type="match status" value="1"/>
</dbReference>
<dbReference type="Proteomes" id="UP001596403">
    <property type="component" value="Unassembled WGS sequence"/>
</dbReference>
<dbReference type="Pfam" id="PF00356">
    <property type="entry name" value="LacI"/>
    <property type="match status" value="1"/>
</dbReference>
<evidence type="ECO:0000313" key="2">
    <source>
        <dbReference type="EMBL" id="MFC6643353.1"/>
    </source>
</evidence>
<gene>
    <name evidence="2" type="ORF">ACFQAU_18265</name>
</gene>
<dbReference type="SUPFAM" id="SSF47413">
    <property type="entry name" value="lambda repressor-like DNA-binding domains"/>
    <property type="match status" value="1"/>
</dbReference>
<evidence type="ECO:0000313" key="3">
    <source>
        <dbReference type="Proteomes" id="UP001596403"/>
    </source>
</evidence>
<dbReference type="InterPro" id="IPR000843">
    <property type="entry name" value="HTH_LacI"/>
</dbReference>
<accession>A0ABW1Z1X9</accession>
<comment type="caution">
    <text evidence="2">The sequence shown here is derived from an EMBL/GenBank/DDBJ whole genome shotgun (WGS) entry which is preliminary data.</text>
</comment>
<feature type="domain" description="HTH lacI-type" evidence="1">
    <location>
        <begin position="6"/>
        <end position="56"/>
    </location>
</feature>
<dbReference type="EMBL" id="JBHSWA010000003">
    <property type="protein sequence ID" value="MFC6643353.1"/>
    <property type="molecule type" value="Genomic_DNA"/>
</dbReference>
<proteinExistence type="predicted"/>
<sequence length="56" mass="5794">MKARKVTIVEVAKGAGVSTATASRVLGKYGYAGGTKERVLAVATKLGYQPNKIARG</sequence>
<dbReference type="CDD" id="cd01392">
    <property type="entry name" value="HTH_LacI"/>
    <property type="match status" value="1"/>
</dbReference>
<evidence type="ECO:0000259" key="1">
    <source>
        <dbReference type="PROSITE" id="PS50932"/>
    </source>
</evidence>
<keyword evidence="2" id="KW-0238">DNA-binding</keyword>
<protein>
    <submittedName>
        <fullName evidence="2">LacI family DNA-binding transcriptional regulator</fullName>
    </submittedName>
</protein>
<keyword evidence="3" id="KW-1185">Reference proteome</keyword>
<dbReference type="PROSITE" id="PS50932">
    <property type="entry name" value="HTH_LACI_2"/>
    <property type="match status" value="1"/>
</dbReference>
<dbReference type="SMART" id="SM00354">
    <property type="entry name" value="HTH_LACI"/>
    <property type="match status" value="1"/>
</dbReference>
<dbReference type="InterPro" id="IPR010982">
    <property type="entry name" value="Lambda_DNA-bd_dom_sf"/>
</dbReference>
<reference evidence="3" key="1">
    <citation type="journal article" date="2019" name="Int. J. Syst. Evol. Microbiol.">
        <title>The Global Catalogue of Microorganisms (GCM) 10K type strain sequencing project: providing services to taxonomists for standard genome sequencing and annotation.</title>
        <authorList>
            <consortium name="The Broad Institute Genomics Platform"/>
            <consortium name="The Broad Institute Genome Sequencing Center for Infectious Disease"/>
            <person name="Wu L."/>
            <person name="Ma J."/>
        </authorList>
    </citation>
    <scope>NUCLEOTIDE SEQUENCE [LARGE SCALE GENOMIC DNA]</scope>
    <source>
        <strain evidence="3">NBRC 111368</strain>
    </source>
</reference>
<dbReference type="GO" id="GO:0003677">
    <property type="term" value="F:DNA binding"/>
    <property type="evidence" value="ECO:0007669"/>
    <property type="project" value="UniProtKB-KW"/>
</dbReference>
<dbReference type="Gene3D" id="1.10.260.40">
    <property type="entry name" value="lambda repressor-like DNA-binding domains"/>
    <property type="match status" value="1"/>
</dbReference>
<organism evidence="2 3">
    <name type="scientific">Sulfitobacter profundi</name>
    <dbReference type="NCBI Taxonomy" id="2679961"/>
    <lineage>
        <taxon>Bacteria</taxon>
        <taxon>Pseudomonadati</taxon>
        <taxon>Pseudomonadota</taxon>
        <taxon>Alphaproteobacteria</taxon>
        <taxon>Rhodobacterales</taxon>
        <taxon>Roseobacteraceae</taxon>
        <taxon>Sulfitobacter</taxon>
    </lineage>
</organism>
<name>A0ABW1Z1X9_9RHOB</name>
<dbReference type="RefSeq" id="WP_386284240.1">
    <property type="nucleotide sequence ID" value="NZ_JBHSWA010000003.1"/>
</dbReference>